<name>A0AAE0VTL5_9BIVA</name>
<sequence length="586" mass="66176">MYFHVPFVLVYILALGPRVAEWSKALSVTDHCHLTSVCVGSSLRLVIDTPRSRGVYGTPLPSPRLISNVIHAAGKKAILDSEHTVMEMQWGQFLDHDIVQTPVLKGKMGAAFDCCGEFKNRSECFPIPIPKDDPFFKTDCMNFARSAPVPTQGCNPGYREQMNQVTSYIDGSAVYGSSPEEQTALRTGEQGLLKTGPNNLPPPNDADKCMLNSTEDYCLRAGDSRVNVVPSLGMSHSTFVREHNRIARVLGALNPHWDDETIFQETRKIIAAMIQHITYTEYLPAVFNDDVMTKYNLKSTPKGFNTVYNPKRKATTANSFAVAAFRFGHSQIPRYQARVSHDYQHMTKTPIEFTYHNPHMVEEDNGLGLEDIARWVASDNGLEADRFMEDGYRNLLFLDRQGNSFDLAAVNIQRGRDHGIAPYNHWRTYCGLPAAKTFDTKPGGLVDHDPDVGKLLKQVYSHPDDIDLFTGGLSENFIPGCSVGPTFACILGKQFRAYKEGDRFWYENRFTGIGFTEAQLNEIKKVRMSMVLCNNYKFEKIQTNVFEVPQGKNKFVDCADIPQIDLSKWEAYRRKRPAYPVFKHHK</sequence>
<feature type="signal peptide" evidence="6">
    <location>
        <begin position="1"/>
        <end position="22"/>
    </location>
</feature>
<dbReference type="GO" id="GO:0006979">
    <property type="term" value="P:response to oxidative stress"/>
    <property type="evidence" value="ECO:0007669"/>
    <property type="project" value="InterPro"/>
</dbReference>
<evidence type="ECO:0000256" key="5">
    <source>
        <dbReference type="PIRSR" id="PIRSR619791-2"/>
    </source>
</evidence>
<keyword evidence="3 6" id="KW-0732">Signal</keyword>
<comment type="caution">
    <text evidence="7">The sequence shown here is derived from an EMBL/GenBank/DDBJ whole genome shotgun (WGS) entry which is preliminary data.</text>
</comment>
<dbReference type="GO" id="GO:0005576">
    <property type="term" value="C:extracellular region"/>
    <property type="evidence" value="ECO:0007669"/>
    <property type="project" value="UniProtKB-SubCell"/>
</dbReference>
<keyword evidence="5" id="KW-0349">Heme</keyword>
<dbReference type="AlphaFoldDB" id="A0AAE0VTL5"/>
<dbReference type="PROSITE" id="PS50292">
    <property type="entry name" value="PEROXIDASE_3"/>
    <property type="match status" value="1"/>
</dbReference>
<feature type="chain" id="PRO_5042072970" description="Peroxidase" evidence="6">
    <location>
        <begin position="23"/>
        <end position="586"/>
    </location>
</feature>
<feature type="binding site" description="axial binding residue" evidence="5">
    <location>
        <position position="329"/>
    </location>
    <ligand>
        <name>heme b</name>
        <dbReference type="ChEBI" id="CHEBI:60344"/>
    </ligand>
    <ligandPart>
        <name>Fe</name>
        <dbReference type="ChEBI" id="CHEBI:18248"/>
    </ligandPart>
</feature>
<dbReference type="GO" id="GO:0046872">
    <property type="term" value="F:metal ion binding"/>
    <property type="evidence" value="ECO:0007669"/>
    <property type="project" value="UniProtKB-KW"/>
</dbReference>
<reference evidence="7" key="3">
    <citation type="submission" date="2023-05" db="EMBL/GenBank/DDBJ databases">
        <authorList>
            <person name="Smith C.H."/>
        </authorList>
    </citation>
    <scope>NUCLEOTIDE SEQUENCE</scope>
    <source>
        <strain evidence="7">CHS0354</strain>
        <tissue evidence="7">Mantle</tissue>
    </source>
</reference>
<evidence type="ECO:0008006" key="9">
    <source>
        <dbReference type="Google" id="ProtNLM"/>
    </source>
</evidence>
<reference evidence="7" key="2">
    <citation type="journal article" date="2021" name="Genome Biol. Evol.">
        <title>Developing a high-quality reference genome for a parasitic bivalve with doubly uniparental inheritance (Bivalvia: Unionida).</title>
        <authorList>
            <person name="Smith C.H."/>
        </authorList>
    </citation>
    <scope>NUCLEOTIDE SEQUENCE</scope>
    <source>
        <strain evidence="7">CHS0354</strain>
        <tissue evidence="7">Mantle</tissue>
    </source>
</reference>
<gene>
    <name evidence="7" type="ORF">CHS0354_043052</name>
</gene>
<keyword evidence="5" id="KW-0479">Metal-binding</keyword>
<evidence type="ECO:0000313" key="7">
    <source>
        <dbReference type="EMBL" id="KAK3589591.1"/>
    </source>
</evidence>
<dbReference type="PANTHER" id="PTHR11475">
    <property type="entry name" value="OXIDASE/PEROXIDASE"/>
    <property type="match status" value="1"/>
</dbReference>
<protein>
    <recommendedName>
        <fullName evidence="9">Peroxidase</fullName>
    </recommendedName>
</protein>
<accession>A0AAE0VTL5</accession>
<comment type="subcellular location">
    <subcellularLocation>
        <location evidence="1">Secreted</location>
    </subcellularLocation>
</comment>
<dbReference type="CDD" id="cd09823">
    <property type="entry name" value="peroxinectin_like"/>
    <property type="match status" value="1"/>
</dbReference>
<proteinExistence type="predicted"/>
<evidence type="ECO:0000256" key="4">
    <source>
        <dbReference type="ARBA" id="ARBA00023180"/>
    </source>
</evidence>
<organism evidence="7 8">
    <name type="scientific">Potamilus streckersoni</name>
    <dbReference type="NCBI Taxonomy" id="2493646"/>
    <lineage>
        <taxon>Eukaryota</taxon>
        <taxon>Metazoa</taxon>
        <taxon>Spiralia</taxon>
        <taxon>Lophotrochozoa</taxon>
        <taxon>Mollusca</taxon>
        <taxon>Bivalvia</taxon>
        <taxon>Autobranchia</taxon>
        <taxon>Heteroconchia</taxon>
        <taxon>Palaeoheterodonta</taxon>
        <taxon>Unionida</taxon>
        <taxon>Unionoidea</taxon>
        <taxon>Unionidae</taxon>
        <taxon>Ambleminae</taxon>
        <taxon>Lampsilini</taxon>
        <taxon>Potamilus</taxon>
    </lineage>
</organism>
<dbReference type="GO" id="GO:0020037">
    <property type="term" value="F:heme binding"/>
    <property type="evidence" value="ECO:0007669"/>
    <property type="project" value="InterPro"/>
</dbReference>
<evidence type="ECO:0000256" key="1">
    <source>
        <dbReference type="ARBA" id="ARBA00004613"/>
    </source>
</evidence>
<keyword evidence="8" id="KW-1185">Reference proteome</keyword>
<evidence type="ECO:0000256" key="6">
    <source>
        <dbReference type="SAM" id="SignalP"/>
    </source>
</evidence>
<evidence type="ECO:0000256" key="2">
    <source>
        <dbReference type="ARBA" id="ARBA00022525"/>
    </source>
</evidence>
<dbReference type="Gene3D" id="1.10.640.10">
    <property type="entry name" value="Haem peroxidase domain superfamily, animal type"/>
    <property type="match status" value="1"/>
</dbReference>
<dbReference type="Proteomes" id="UP001195483">
    <property type="component" value="Unassembled WGS sequence"/>
</dbReference>
<dbReference type="SUPFAM" id="SSF48113">
    <property type="entry name" value="Heme-dependent peroxidases"/>
    <property type="match status" value="1"/>
</dbReference>
<dbReference type="InterPro" id="IPR010255">
    <property type="entry name" value="Haem_peroxidase_sf"/>
</dbReference>
<keyword evidence="5" id="KW-0408">Iron</keyword>
<dbReference type="InterPro" id="IPR019791">
    <property type="entry name" value="Haem_peroxidase_animal"/>
</dbReference>
<keyword evidence="4" id="KW-0325">Glycoprotein</keyword>
<dbReference type="EMBL" id="JAEAOA010002360">
    <property type="protein sequence ID" value="KAK3589591.1"/>
    <property type="molecule type" value="Genomic_DNA"/>
</dbReference>
<keyword evidence="2" id="KW-0964">Secreted</keyword>
<dbReference type="GO" id="GO:0004601">
    <property type="term" value="F:peroxidase activity"/>
    <property type="evidence" value="ECO:0007669"/>
    <property type="project" value="InterPro"/>
</dbReference>
<dbReference type="FunFam" id="1.10.640.10:FF:000003">
    <property type="entry name" value="chorion peroxidase"/>
    <property type="match status" value="1"/>
</dbReference>
<dbReference type="InterPro" id="IPR037120">
    <property type="entry name" value="Haem_peroxidase_sf_animal"/>
</dbReference>
<dbReference type="PRINTS" id="PR00457">
    <property type="entry name" value="ANPEROXIDASE"/>
</dbReference>
<evidence type="ECO:0000313" key="8">
    <source>
        <dbReference type="Proteomes" id="UP001195483"/>
    </source>
</evidence>
<dbReference type="PANTHER" id="PTHR11475:SF4">
    <property type="entry name" value="CHORION PEROXIDASE"/>
    <property type="match status" value="1"/>
</dbReference>
<reference evidence="7" key="1">
    <citation type="journal article" date="2021" name="Genome Biol. Evol.">
        <title>A High-Quality Reference Genome for a Parasitic Bivalve with Doubly Uniparental Inheritance (Bivalvia: Unionida).</title>
        <authorList>
            <person name="Smith C.H."/>
        </authorList>
    </citation>
    <scope>NUCLEOTIDE SEQUENCE</scope>
    <source>
        <strain evidence="7">CHS0354</strain>
    </source>
</reference>
<evidence type="ECO:0000256" key="3">
    <source>
        <dbReference type="ARBA" id="ARBA00022729"/>
    </source>
</evidence>
<dbReference type="Pfam" id="PF03098">
    <property type="entry name" value="An_peroxidase"/>
    <property type="match status" value="1"/>
</dbReference>